<dbReference type="SUPFAM" id="SSF54695">
    <property type="entry name" value="POZ domain"/>
    <property type="match status" value="1"/>
</dbReference>
<feature type="domain" description="BTB" evidence="1">
    <location>
        <begin position="52"/>
        <end position="120"/>
    </location>
</feature>
<dbReference type="PANTHER" id="PTHR47843">
    <property type="entry name" value="BTB DOMAIN-CONTAINING PROTEIN-RELATED"/>
    <property type="match status" value="1"/>
</dbReference>
<evidence type="ECO:0000259" key="1">
    <source>
        <dbReference type="PROSITE" id="PS50097"/>
    </source>
</evidence>
<keyword evidence="3" id="KW-1185">Reference proteome</keyword>
<accession>A0A507QV42</accession>
<dbReference type="Proteomes" id="UP000319663">
    <property type="component" value="Unassembled WGS sequence"/>
</dbReference>
<dbReference type="InterPro" id="IPR011333">
    <property type="entry name" value="SKP1/BTB/POZ_sf"/>
</dbReference>
<dbReference type="PANTHER" id="PTHR47843:SF5">
    <property type="entry name" value="BTB_POZ DOMAIN PROTEIN"/>
    <property type="match status" value="1"/>
</dbReference>
<dbReference type="AlphaFoldDB" id="A0A507QV42"/>
<name>A0A507QV42_MONPU</name>
<dbReference type="STRING" id="5098.A0A507QV42"/>
<evidence type="ECO:0000313" key="2">
    <source>
        <dbReference type="EMBL" id="TQB71045.1"/>
    </source>
</evidence>
<reference evidence="2 3" key="1">
    <citation type="submission" date="2019-06" db="EMBL/GenBank/DDBJ databases">
        <title>Wine fermentation using esterase from Monascus purpureus.</title>
        <authorList>
            <person name="Geng C."/>
            <person name="Zhang Y."/>
        </authorList>
    </citation>
    <scope>NUCLEOTIDE SEQUENCE [LARGE SCALE GENOMIC DNA]</scope>
    <source>
        <strain evidence="2">HQ1</strain>
    </source>
</reference>
<sequence length="312" mass="35094">MNLLSWIAKKTGLIVVHVTVVRESHGRIRVIQSTFPHFEYSWIELLQMGKHSDFTIKCDGETLKAHKAIVCPQSRYFDAALSGEFQQESYQNCIDLSGHDVRTIRDVLSFLYLGDYDKNVSHEVADGDTVTEDHGGDGLTLESSVHNGIYRHLRVYVTADMFGIDNLKEISKKRLTQWIEQKWAEDSFPILAAEILRSSPPHDEQLSDVLADVIAKNIASLIATDPMLEVLENSGHLAVSTLKMVVARLAESEGERERLVGFCTKDTFGHHLMNKVNKASACRHCNAGFCLRVEEGSKGWGLIRCGRCRTRH</sequence>
<dbReference type="PROSITE" id="PS50097">
    <property type="entry name" value="BTB"/>
    <property type="match status" value="1"/>
</dbReference>
<protein>
    <recommendedName>
        <fullName evidence="1">BTB domain-containing protein</fullName>
    </recommendedName>
</protein>
<dbReference type="CDD" id="cd18186">
    <property type="entry name" value="BTB_POZ_ZBTB_KLHL-like"/>
    <property type="match status" value="1"/>
</dbReference>
<comment type="caution">
    <text evidence="2">The sequence shown here is derived from an EMBL/GenBank/DDBJ whole genome shotgun (WGS) entry which is preliminary data.</text>
</comment>
<dbReference type="Gene3D" id="3.30.710.10">
    <property type="entry name" value="Potassium Channel Kv1.1, Chain A"/>
    <property type="match status" value="1"/>
</dbReference>
<dbReference type="Pfam" id="PF00651">
    <property type="entry name" value="BTB"/>
    <property type="match status" value="1"/>
</dbReference>
<gene>
    <name evidence="2" type="ORF">MPDQ_007808</name>
</gene>
<evidence type="ECO:0000313" key="3">
    <source>
        <dbReference type="Proteomes" id="UP000319663"/>
    </source>
</evidence>
<proteinExistence type="predicted"/>
<organism evidence="2 3">
    <name type="scientific">Monascus purpureus</name>
    <name type="common">Red mold</name>
    <name type="synonym">Monascus anka</name>
    <dbReference type="NCBI Taxonomy" id="5098"/>
    <lineage>
        <taxon>Eukaryota</taxon>
        <taxon>Fungi</taxon>
        <taxon>Dikarya</taxon>
        <taxon>Ascomycota</taxon>
        <taxon>Pezizomycotina</taxon>
        <taxon>Eurotiomycetes</taxon>
        <taxon>Eurotiomycetidae</taxon>
        <taxon>Eurotiales</taxon>
        <taxon>Aspergillaceae</taxon>
        <taxon>Monascus</taxon>
    </lineage>
</organism>
<dbReference type="InterPro" id="IPR000210">
    <property type="entry name" value="BTB/POZ_dom"/>
</dbReference>
<dbReference type="EMBL" id="VIFY01000089">
    <property type="protein sequence ID" value="TQB71045.1"/>
    <property type="molecule type" value="Genomic_DNA"/>
</dbReference>